<evidence type="ECO:0000256" key="5">
    <source>
        <dbReference type="ARBA" id="ARBA00022519"/>
    </source>
</evidence>
<comment type="subcellular location">
    <subcellularLocation>
        <location evidence="1">Cell inner membrane</location>
        <topology evidence="1">Single-pass membrane protein</topology>
    </subcellularLocation>
</comment>
<name>A0ABV8SKW9_9GAMM</name>
<dbReference type="RefSeq" id="WP_380593898.1">
    <property type="nucleotide sequence ID" value="NZ_JBHSDU010000001.1"/>
</dbReference>
<dbReference type="InterPro" id="IPR012902">
    <property type="entry name" value="N_methyl_site"/>
</dbReference>
<keyword evidence="3" id="KW-1003">Cell membrane</keyword>
<dbReference type="PRINTS" id="PR00885">
    <property type="entry name" value="BCTERIALGSPH"/>
</dbReference>
<dbReference type="SUPFAM" id="SSF54523">
    <property type="entry name" value="Pili subunits"/>
    <property type="match status" value="1"/>
</dbReference>
<evidence type="ECO:0000256" key="10">
    <source>
        <dbReference type="SAM" id="MobiDB-lite"/>
    </source>
</evidence>
<evidence type="ECO:0000256" key="1">
    <source>
        <dbReference type="ARBA" id="ARBA00004377"/>
    </source>
</evidence>
<proteinExistence type="predicted"/>
<dbReference type="EMBL" id="JBHSDU010000001">
    <property type="protein sequence ID" value="MFC4307542.1"/>
    <property type="molecule type" value="Genomic_DNA"/>
</dbReference>
<evidence type="ECO:0000313" key="12">
    <source>
        <dbReference type="EMBL" id="MFC4307542.1"/>
    </source>
</evidence>
<evidence type="ECO:0000256" key="11">
    <source>
        <dbReference type="SAM" id="Phobius"/>
    </source>
</evidence>
<evidence type="ECO:0000256" key="3">
    <source>
        <dbReference type="ARBA" id="ARBA00022475"/>
    </source>
</evidence>
<sequence>MIRRLQNSGRPLIIHTCPSLGRTRRHGGFTLLELLVVLVIIGVMVAMAALSFGVLGRDRQSEEESRRFWTVLKQAREEAELQVEDIGIFVSTGAYEYLRFDSRKNEWQPIEGDELFTQRELPEGLRFRLRLESREVVLKPTLPNRGDKDENKRNPPHVMVLSSGDVSPFELEIERENQPAEWRVTALADNDLRVEVRDERKQWGPLLQTKPPKDDKNQPTRVSSAR</sequence>
<reference evidence="13" key="1">
    <citation type="journal article" date="2019" name="Int. J. Syst. Evol. Microbiol.">
        <title>The Global Catalogue of Microorganisms (GCM) 10K type strain sequencing project: providing services to taxonomists for standard genome sequencing and annotation.</title>
        <authorList>
            <consortium name="The Broad Institute Genomics Platform"/>
            <consortium name="The Broad Institute Genome Sequencing Center for Infectious Disease"/>
            <person name="Wu L."/>
            <person name="Ma J."/>
        </authorList>
    </citation>
    <scope>NUCLEOTIDE SEQUENCE [LARGE SCALE GENOMIC DNA]</scope>
    <source>
        <strain evidence="13">CGMCC 1.10759</strain>
    </source>
</reference>
<organism evidence="12 13">
    <name type="scientific">Steroidobacter flavus</name>
    <dbReference type="NCBI Taxonomy" id="1842136"/>
    <lineage>
        <taxon>Bacteria</taxon>
        <taxon>Pseudomonadati</taxon>
        <taxon>Pseudomonadota</taxon>
        <taxon>Gammaproteobacteria</taxon>
        <taxon>Steroidobacterales</taxon>
        <taxon>Steroidobacteraceae</taxon>
        <taxon>Steroidobacter</taxon>
    </lineage>
</organism>
<comment type="caution">
    <text evidence="12">The sequence shown here is derived from an EMBL/GenBank/DDBJ whole genome shotgun (WGS) entry which is preliminary data.</text>
</comment>
<dbReference type="InterPro" id="IPR045584">
    <property type="entry name" value="Pilin-like"/>
</dbReference>
<keyword evidence="6 11" id="KW-0812">Transmembrane</keyword>
<protein>
    <recommendedName>
        <fullName evidence="2">Type II secretion system protein H</fullName>
    </recommendedName>
    <alternativeName>
        <fullName evidence="9">General secretion pathway protein H</fullName>
    </alternativeName>
</protein>
<evidence type="ECO:0000256" key="7">
    <source>
        <dbReference type="ARBA" id="ARBA00022989"/>
    </source>
</evidence>
<keyword evidence="13" id="KW-1185">Reference proteome</keyword>
<dbReference type="Pfam" id="PF07963">
    <property type="entry name" value="N_methyl"/>
    <property type="match status" value="1"/>
</dbReference>
<dbReference type="Proteomes" id="UP001595904">
    <property type="component" value="Unassembled WGS sequence"/>
</dbReference>
<keyword evidence="7 11" id="KW-1133">Transmembrane helix</keyword>
<evidence type="ECO:0000256" key="4">
    <source>
        <dbReference type="ARBA" id="ARBA00022481"/>
    </source>
</evidence>
<dbReference type="NCBIfam" id="TIGR01708">
    <property type="entry name" value="typeII_sec_gspH"/>
    <property type="match status" value="1"/>
</dbReference>
<evidence type="ECO:0000256" key="8">
    <source>
        <dbReference type="ARBA" id="ARBA00023136"/>
    </source>
</evidence>
<gene>
    <name evidence="12" type="primary">gspH</name>
    <name evidence="12" type="ORF">ACFPN2_00470</name>
</gene>
<evidence type="ECO:0000313" key="13">
    <source>
        <dbReference type="Proteomes" id="UP001595904"/>
    </source>
</evidence>
<dbReference type="PROSITE" id="PS00409">
    <property type="entry name" value="PROKAR_NTER_METHYL"/>
    <property type="match status" value="1"/>
</dbReference>
<evidence type="ECO:0000256" key="9">
    <source>
        <dbReference type="ARBA" id="ARBA00030775"/>
    </source>
</evidence>
<evidence type="ECO:0000256" key="2">
    <source>
        <dbReference type="ARBA" id="ARBA00021549"/>
    </source>
</evidence>
<feature type="region of interest" description="Disordered" evidence="10">
    <location>
        <begin position="140"/>
        <end position="161"/>
    </location>
</feature>
<feature type="transmembrane region" description="Helical" evidence="11">
    <location>
        <begin position="31"/>
        <end position="55"/>
    </location>
</feature>
<accession>A0ABV8SKW9</accession>
<dbReference type="Gene3D" id="3.55.40.10">
    <property type="entry name" value="minor pseudopilin epsh domain"/>
    <property type="match status" value="1"/>
</dbReference>
<evidence type="ECO:0000256" key="6">
    <source>
        <dbReference type="ARBA" id="ARBA00022692"/>
    </source>
</evidence>
<keyword evidence="8 11" id="KW-0472">Membrane</keyword>
<dbReference type="NCBIfam" id="TIGR02532">
    <property type="entry name" value="IV_pilin_GFxxxE"/>
    <property type="match status" value="1"/>
</dbReference>
<keyword evidence="5" id="KW-0997">Cell inner membrane</keyword>
<keyword evidence="4" id="KW-0488">Methylation</keyword>
<feature type="region of interest" description="Disordered" evidence="10">
    <location>
        <begin position="200"/>
        <end position="226"/>
    </location>
</feature>
<dbReference type="InterPro" id="IPR002416">
    <property type="entry name" value="T2SS_protein-GspH"/>
</dbReference>
<dbReference type="InterPro" id="IPR049875">
    <property type="entry name" value="TypeII_GspH"/>
</dbReference>